<evidence type="ECO:0000256" key="2">
    <source>
        <dbReference type="SAM" id="Phobius"/>
    </source>
</evidence>
<dbReference type="NCBIfam" id="TIGR02862">
    <property type="entry name" value="spore_BofA"/>
    <property type="match status" value="1"/>
</dbReference>
<dbReference type="AlphaFoldDB" id="A0A7D4CU77"/>
<evidence type="ECO:0000256" key="1">
    <source>
        <dbReference type="SAM" id="MobiDB-lite"/>
    </source>
</evidence>
<dbReference type="InterPro" id="IPR010001">
    <property type="entry name" value="BofA"/>
</dbReference>
<keyword evidence="2" id="KW-0472">Membrane</keyword>
<evidence type="ECO:0000313" key="3">
    <source>
        <dbReference type="EMBL" id="QKG83057.1"/>
    </source>
</evidence>
<keyword evidence="4" id="KW-1185">Reference proteome</keyword>
<keyword evidence="2" id="KW-1133">Transmembrane helix</keyword>
<reference evidence="3 4" key="1">
    <citation type="submission" date="2020-01" db="EMBL/GenBank/DDBJ databases">
        <authorList>
            <person name="Gulvik C.A."/>
            <person name="Batra D.G."/>
        </authorList>
    </citation>
    <scope>NUCLEOTIDE SEQUENCE [LARGE SCALE GENOMIC DNA]</scope>
    <source>
        <strain evidence="3 4">W9323</strain>
    </source>
</reference>
<feature type="region of interest" description="Disordered" evidence="1">
    <location>
        <begin position="1"/>
        <end position="30"/>
    </location>
</feature>
<protein>
    <submittedName>
        <fullName evidence="3">Pro-sigmaK processing inhibitor BofA</fullName>
    </submittedName>
</protein>
<name>A0A7D4CU77_9BACL</name>
<proteinExistence type="predicted"/>
<feature type="transmembrane region" description="Helical" evidence="2">
    <location>
        <begin position="84"/>
        <end position="105"/>
    </location>
</feature>
<sequence length="143" mass="15920">MLWNRTWDRGPGGTASSMYTPDPDCSGKKERERSNRLACLIGLYQKVQERMRKMEIGWWGAVAAGGAVLFMLLSRSFIKPLRLIWFSLLYTAVGALVLFLLNLAGEWVDFRLPINPVTAFITGVLGVPGLVYLILVKVFLVGG</sequence>
<feature type="transmembrane region" description="Helical" evidence="2">
    <location>
        <begin position="117"/>
        <end position="140"/>
    </location>
</feature>
<evidence type="ECO:0000313" key="4">
    <source>
        <dbReference type="Proteomes" id="UP000503088"/>
    </source>
</evidence>
<dbReference type="KEGG" id="kpul:GXN76_00320"/>
<dbReference type="Proteomes" id="UP000503088">
    <property type="component" value="Chromosome"/>
</dbReference>
<organism evidence="3 4">
    <name type="scientific">Kroppenstedtia pulmonis</name>
    <dbReference type="NCBI Taxonomy" id="1380685"/>
    <lineage>
        <taxon>Bacteria</taxon>
        <taxon>Bacillati</taxon>
        <taxon>Bacillota</taxon>
        <taxon>Bacilli</taxon>
        <taxon>Bacillales</taxon>
        <taxon>Thermoactinomycetaceae</taxon>
        <taxon>Kroppenstedtia</taxon>
    </lineage>
</organism>
<accession>A0A7D4CU77</accession>
<dbReference type="EMBL" id="CP048104">
    <property type="protein sequence ID" value="QKG83057.1"/>
    <property type="molecule type" value="Genomic_DNA"/>
</dbReference>
<feature type="transmembrane region" description="Helical" evidence="2">
    <location>
        <begin position="56"/>
        <end position="78"/>
    </location>
</feature>
<keyword evidence="2" id="KW-0812">Transmembrane</keyword>
<dbReference type="RefSeq" id="WP_173219057.1">
    <property type="nucleotide sequence ID" value="NZ_CP048104.1"/>
</dbReference>
<gene>
    <name evidence="3" type="primary">bofA</name>
    <name evidence="3" type="ORF">GXN76_00320</name>
</gene>
<dbReference type="Pfam" id="PF07441">
    <property type="entry name" value="BofA"/>
    <property type="match status" value="1"/>
</dbReference>